<gene>
    <name evidence="2" type="ORF">SAMN05428964_104321</name>
    <name evidence="1" type="ORF">TH44_10165</name>
</gene>
<evidence type="ECO:0000313" key="1">
    <source>
        <dbReference type="EMBL" id="RCK51109.1"/>
    </source>
</evidence>
<evidence type="ECO:0000313" key="3">
    <source>
        <dbReference type="Proteomes" id="UP000219068"/>
    </source>
</evidence>
<reference evidence="2 3" key="2">
    <citation type="submission" date="2017-08" db="EMBL/GenBank/DDBJ databases">
        <authorList>
            <person name="de Groot N.N."/>
        </authorList>
    </citation>
    <scope>NUCLEOTIDE SEQUENCE [LARGE SCALE GENOMIC DNA]</scope>
    <source>
        <strain evidence="2 3">USBA 78</strain>
    </source>
</reference>
<accession>A0A154KVS0</accession>
<sequence length="115" mass="12479">MPVERKNPLKLNNLQLRTLVLAQIIAKDPNSGSIDEATGDATLLRIPHAHGDHVHVGKFVVAARDASGFANPAVWVALARKGLVREGYPASIVLTREGMEYNTGLAENFVEESDH</sequence>
<proteinExistence type="predicted"/>
<name>A0A154KVS0_9PROT</name>
<dbReference type="Proteomes" id="UP000219068">
    <property type="component" value="Unassembled WGS sequence"/>
</dbReference>
<organism evidence="1 4">
    <name type="scientific">Thalassospira xiamenensis</name>
    <dbReference type="NCBI Taxonomy" id="220697"/>
    <lineage>
        <taxon>Bacteria</taxon>
        <taxon>Pseudomonadati</taxon>
        <taxon>Pseudomonadota</taxon>
        <taxon>Alphaproteobacteria</taxon>
        <taxon>Rhodospirillales</taxon>
        <taxon>Thalassospiraceae</taxon>
        <taxon>Thalassospira</taxon>
    </lineage>
</organism>
<reference evidence="1 4" key="1">
    <citation type="submission" date="2014-07" db="EMBL/GenBank/DDBJ databases">
        <title>Draft genome sequence of Thalassospira xiamenensis IB13.</title>
        <authorList>
            <person name="Lai Q."/>
            <person name="Shao Z."/>
        </authorList>
    </citation>
    <scope>NUCLEOTIDE SEQUENCE [LARGE SCALE GENOMIC DNA]</scope>
    <source>
        <strain evidence="1 4">IB13</strain>
    </source>
</reference>
<evidence type="ECO:0000313" key="2">
    <source>
        <dbReference type="EMBL" id="SOC24411.1"/>
    </source>
</evidence>
<dbReference type="Proteomes" id="UP000252266">
    <property type="component" value="Unassembled WGS sequence"/>
</dbReference>
<evidence type="ECO:0000313" key="4">
    <source>
        <dbReference type="Proteomes" id="UP000252266"/>
    </source>
</evidence>
<dbReference type="AlphaFoldDB" id="A0A154KVS0"/>
<dbReference type="RefSeq" id="WP_062959597.1">
    <property type="nucleotide sequence ID" value="NZ_JALLPZ010000003.1"/>
</dbReference>
<protein>
    <submittedName>
        <fullName evidence="1">Uncharacterized protein</fullName>
    </submittedName>
</protein>
<dbReference type="EMBL" id="OBMM01000004">
    <property type="protein sequence ID" value="SOC24411.1"/>
    <property type="molecule type" value="Genomic_DNA"/>
</dbReference>
<dbReference type="EMBL" id="JPWJ01000004">
    <property type="protein sequence ID" value="RCK51109.1"/>
    <property type="molecule type" value="Genomic_DNA"/>
</dbReference>